<accession>A0A2H0V3V7</accession>
<dbReference type="InterPro" id="IPR002035">
    <property type="entry name" value="VWF_A"/>
</dbReference>
<dbReference type="InterPro" id="IPR036465">
    <property type="entry name" value="vWFA_dom_sf"/>
</dbReference>
<reference evidence="3" key="1">
    <citation type="submission" date="2017-09" db="EMBL/GenBank/DDBJ databases">
        <title>Depth-based differentiation of microbial function through sediment-hosted aquifers and enrichment of novel symbionts in the deep terrestrial subsurface.</title>
        <authorList>
            <person name="Probst A.J."/>
            <person name="Ladd B."/>
            <person name="Jarett J.K."/>
            <person name="Geller-Mcgrath D.E."/>
            <person name="Sieber C.M.K."/>
            <person name="Emerson J.B."/>
            <person name="Anantharaman K."/>
            <person name="Thomas B.C."/>
            <person name="Malmstrom R."/>
            <person name="Stieglmeier M."/>
            <person name="Klingl A."/>
            <person name="Woyke T."/>
            <person name="Ryan C.M."/>
            <person name="Banfield J.F."/>
        </authorList>
    </citation>
    <scope>NUCLEOTIDE SEQUENCE [LARGE SCALE GENOMIC DNA]</scope>
</reference>
<proteinExistence type="predicted"/>
<name>A0A2H0V3V7_9BACT</name>
<dbReference type="Gene3D" id="3.40.50.410">
    <property type="entry name" value="von Willebrand factor, type A domain"/>
    <property type="match status" value="1"/>
</dbReference>
<protein>
    <recommendedName>
        <fullName evidence="1">VWFA domain-containing protein</fullName>
    </recommendedName>
</protein>
<comment type="caution">
    <text evidence="2">The sequence shown here is derived from an EMBL/GenBank/DDBJ whole genome shotgun (WGS) entry which is preliminary data.</text>
</comment>
<gene>
    <name evidence="2" type="ORF">COT99_02960</name>
</gene>
<dbReference type="Proteomes" id="UP000228626">
    <property type="component" value="Unassembled WGS sequence"/>
</dbReference>
<dbReference type="PROSITE" id="PS50234">
    <property type="entry name" value="VWFA"/>
    <property type="match status" value="1"/>
</dbReference>
<evidence type="ECO:0000313" key="2">
    <source>
        <dbReference type="EMBL" id="PIR93040.1"/>
    </source>
</evidence>
<dbReference type="SUPFAM" id="SSF53300">
    <property type="entry name" value="vWA-like"/>
    <property type="match status" value="1"/>
</dbReference>
<dbReference type="AlphaFoldDB" id="A0A2H0V3V7"/>
<sequence>MENRFLSFGRDGKPVIKSFDGKEYPLPLNPSVSREGRPVVILAVDCSSSMEGEKISQAKQGALDFAGTALRKGYSMGLIKFDTEASLICEPTINISSISSAIEKFTAGGITNLTDALKIAFAKLKGKGGCAVIATDGYPTERSSALDTADRMKKNRIEILAISTEDADQDFISRLVSRKDLNLKVRDAELKTGFKRIAEKLPYKAIGYGGG</sequence>
<dbReference type="Pfam" id="PF00092">
    <property type="entry name" value="VWA"/>
    <property type="match status" value="1"/>
</dbReference>
<feature type="domain" description="VWFA" evidence="1">
    <location>
        <begin position="39"/>
        <end position="201"/>
    </location>
</feature>
<dbReference type="CDD" id="cd00198">
    <property type="entry name" value="vWFA"/>
    <property type="match status" value="1"/>
</dbReference>
<organism evidence="2 3">
    <name type="scientific">Candidatus Falkowbacteria bacterium CG10_big_fil_rev_8_21_14_0_10_43_10</name>
    <dbReference type="NCBI Taxonomy" id="1974567"/>
    <lineage>
        <taxon>Bacteria</taxon>
        <taxon>Candidatus Falkowiibacteriota</taxon>
    </lineage>
</organism>
<dbReference type="EMBL" id="PFAR01000036">
    <property type="protein sequence ID" value="PIR93040.1"/>
    <property type="molecule type" value="Genomic_DNA"/>
</dbReference>
<evidence type="ECO:0000313" key="3">
    <source>
        <dbReference type="Proteomes" id="UP000228626"/>
    </source>
</evidence>
<dbReference type="SMART" id="SM00327">
    <property type="entry name" value="VWA"/>
    <property type="match status" value="1"/>
</dbReference>
<evidence type="ECO:0000259" key="1">
    <source>
        <dbReference type="PROSITE" id="PS50234"/>
    </source>
</evidence>